<dbReference type="InterPro" id="IPR009286">
    <property type="entry name" value="Ins_P5_2-kin"/>
</dbReference>
<evidence type="ECO:0000256" key="8">
    <source>
        <dbReference type="ARBA" id="ARBA00022777"/>
    </source>
</evidence>
<dbReference type="EC" id="2.7.1.158" evidence="4 10"/>
<evidence type="ECO:0000256" key="5">
    <source>
        <dbReference type="ARBA" id="ARBA00014846"/>
    </source>
</evidence>
<dbReference type="Gene3D" id="3.30.200.110">
    <property type="entry name" value="Inositol-pentakisphosphate 2-kinase, N-lobe"/>
    <property type="match status" value="1"/>
</dbReference>
<evidence type="ECO:0000256" key="4">
    <source>
        <dbReference type="ARBA" id="ARBA00012023"/>
    </source>
</evidence>
<keyword evidence="6 10" id="KW-0808">Transferase</keyword>
<evidence type="ECO:0000256" key="3">
    <source>
        <dbReference type="ARBA" id="ARBA00008305"/>
    </source>
</evidence>
<dbReference type="EMBL" id="FWEW01000738">
    <property type="protein sequence ID" value="SLM35605.1"/>
    <property type="molecule type" value="Genomic_DNA"/>
</dbReference>
<keyword evidence="9 10" id="KW-0067">ATP-binding</keyword>
<comment type="function">
    <text evidence="10">Phosphorylates Ins(1,3,4,5,6)P5 at position 2 to form Ins(1,2,3,4,5,6)P6 (InsP6 or phytate).</text>
</comment>
<sequence length="376" mass="41988">MAVVELPLTATFEYLAEGAANIVYRFSLPPPSPNIEADAALHDYEDGRSTPPPSELPALHHDPIFEHKLLRLRKVLPSTTSVLVSQEKFEQVIRPLIPSEYLVQQTLVKLPPDLQADCNRNLGLMEQAETRPRKRHGTYLAVDVIYGSLVTDMTPAGNQGSVVIEFKPKWLAQSPSAPAGSRRCRTCALRAMRKASSTYKDTLSSDHRLQCAPLNLCPLDLVSEDSHRVRLAVKAIMDDSKCPPSIRSWVEYRLAEFFTGSPIICLLQSLQQQLDPKGILQVDTNNPEFLTATTLRDCTMFVVVPSQGYGDVHARLGDLDWKTPGGRKAEYWLDTERRLIDEGWYTGTEESATRRNGVDPVRHHVGFLSAMASNWA</sequence>
<evidence type="ECO:0000256" key="10">
    <source>
        <dbReference type="RuleBase" id="RU364126"/>
    </source>
</evidence>
<dbReference type="PANTHER" id="PTHR14456:SF2">
    <property type="entry name" value="INOSITOL-PENTAKISPHOSPHATE 2-KINASE"/>
    <property type="match status" value="1"/>
</dbReference>
<protein>
    <recommendedName>
        <fullName evidence="5 10">Inositol-pentakisphosphate 2-kinase</fullName>
        <ecNumber evidence="4 10">2.7.1.158</ecNumber>
    </recommendedName>
</protein>
<dbReference type="PANTHER" id="PTHR14456">
    <property type="entry name" value="INOSITOL POLYPHOSPHATE KINASE 1"/>
    <property type="match status" value="1"/>
</dbReference>
<reference evidence="12" key="1">
    <citation type="submission" date="2017-03" db="EMBL/GenBank/DDBJ databases">
        <authorList>
            <person name="Sharma R."/>
            <person name="Thines M."/>
        </authorList>
    </citation>
    <scope>NUCLEOTIDE SEQUENCE [LARGE SCALE GENOMIC DNA]</scope>
</reference>
<evidence type="ECO:0000256" key="9">
    <source>
        <dbReference type="ARBA" id="ARBA00022840"/>
    </source>
</evidence>
<comment type="function">
    <text evidence="2">Has kinase activity and phosphorylates inositol-1,3,4,5,6-pentakisphosphate (Ins(1,3,4,5,6)P5) to produce 1,2,3,4,5,6-hexakisphosphate (InsP6), also known as phytate.</text>
</comment>
<dbReference type="AlphaFoldDB" id="A0A1W5CXY4"/>
<dbReference type="GO" id="GO:0035299">
    <property type="term" value="F:inositol-1,3,4,5,6-pentakisphosphate 2-kinase activity"/>
    <property type="evidence" value="ECO:0007669"/>
    <property type="project" value="UniProtKB-EC"/>
</dbReference>
<comment type="domain">
    <text evidence="10">The EXKPK motif is conserved in inositol-pentakisphosphate 2-kinases of both family 1 and 2.</text>
</comment>
<evidence type="ECO:0000313" key="11">
    <source>
        <dbReference type="EMBL" id="SLM35605.1"/>
    </source>
</evidence>
<evidence type="ECO:0000256" key="7">
    <source>
        <dbReference type="ARBA" id="ARBA00022741"/>
    </source>
</evidence>
<evidence type="ECO:0000256" key="6">
    <source>
        <dbReference type="ARBA" id="ARBA00022679"/>
    </source>
</evidence>
<dbReference type="InterPro" id="IPR043001">
    <property type="entry name" value="IP5_2-K_N_lobe"/>
</dbReference>
<accession>A0A1W5CXY4</accession>
<dbReference type="GO" id="GO:0032958">
    <property type="term" value="P:inositol phosphate biosynthetic process"/>
    <property type="evidence" value="ECO:0007669"/>
    <property type="project" value="TreeGrafter"/>
</dbReference>
<comment type="catalytic activity">
    <reaction evidence="1 10">
        <text>1D-myo-inositol 1,3,4,5,6-pentakisphosphate + ATP = 1D-myo-inositol hexakisphosphate + ADP + H(+)</text>
        <dbReference type="Rhea" id="RHEA:20313"/>
        <dbReference type="ChEBI" id="CHEBI:15378"/>
        <dbReference type="ChEBI" id="CHEBI:30616"/>
        <dbReference type="ChEBI" id="CHEBI:57733"/>
        <dbReference type="ChEBI" id="CHEBI:58130"/>
        <dbReference type="ChEBI" id="CHEBI:456216"/>
        <dbReference type="EC" id="2.7.1.158"/>
    </reaction>
</comment>
<name>A0A1W5CXY4_9LECA</name>
<keyword evidence="7 10" id="KW-0547">Nucleotide-binding</keyword>
<dbReference type="Proteomes" id="UP000192927">
    <property type="component" value="Unassembled WGS sequence"/>
</dbReference>
<organism evidence="11 12">
    <name type="scientific">Lasallia pustulata</name>
    <dbReference type="NCBI Taxonomy" id="136370"/>
    <lineage>
        <taxon>Eukaryota</taxon>
        <taxon>Fungi</taxon>
        <taxon>Dikarya</taxon>
        <taxon>Ascomycota</taxon>
        <taxon>Pezizomycotina</taxon>
        <taxon>Lecanoromycetes</taxon>
        <taxon>OSLEUM clade</taxon>
        <taxon>Umbilicariomycetidae</taxon>
        <taxon>Umbilicariales</taxon>
        <taxon>Umbilicariaceae</taxon>
        <taxon>Lasallia</taxon>
    </lineage>
</organism>
<dbReference type="GO" id="GO:0005524">
    <property type="term" value="F:ATP binding"/>
    <property type="evidence" value="ECO:0007669"/>
    <property type="project" value="UniProtKB-KW"/>
</dbReference>
<dbReference type="Pfam" id="PF06090">
    <property type="entry name" value="Ins_P5_2-kin"/>
    <property type="match status" value="1"/>
</dbReference>
<evidence type="ECO:0000256" key="1">
    <source>
        <dbReference type="ARBA" id="ARBA00001774"/>
    </source>
</evidence>
<comment type="similarity">
    <text evidence="3">Belongs to the IPK1 type 1 family.</text>
</comment>
<proteinExistence type="inferred from homology"/>
<evidence type="ECO:0000256" key="2">
    <source>
        <dbReference type="ARBA" id="ARBA00003979"/>
    </source>
</evidence>
<evidence type="ECO:0000313" key="12">
    <source>
        <dbReference type="Proteomes" id="UP000192927"/>
    </source>
</evidence>
<keyword evidence="12" id="KW-1185">Reference proteome</keyword>
<keyword evidence="8 10" id="KW-0418">Kinase</keyword>
<dbReference type="GO" id="GO:0005634">
    <property type="term" value="C:nucleus"/>
    <property type="evidence" value="ECO:0007669"/>
    <property type="project" value="TreeGrafter"/>
</dbReference>